<gene>
    <name evidence="7" type="ORF">M2319_000903</name>
</gene>
<protein>
    <submittedName>
        <fullName evidence="7">Uncharacterized protein (DUF697 family)</fullName>
    </submittedName>
</protein>
<name>A0ABT3H8C0_9HYPH</name>
<feature type="transmembrane region" description="Helical" evidence="6">
    <location>
        <begin position="104"/>
        <end position="125"/>
    </location>
</feature>
<feature type="compositionally biased region" description="Low complexity" evidence="5">
    <location>
        <begin position="57"/>
        <end position="67"/>
    </location>
</feature>
<evidence type="ECO:0000256" key="3">
    <source>
        <dbReference type="ARBA" id="ARBA00022989"/>
    </source>
</evidence>
<feature type="transmembrane region" description="Helical" evidence="6">
    <location>
        <begin position="177"/>
        <end position="196"/>
    </location>
</feature>
<evidence type="ECO:0000256" key="2">
    <source>
        <dbReference type="ARBA" id="ARBA00022692"/>
    </source>
</evidence>
<feature type="transmembrane region" description="Helical" evidence="6">
    <location>
        <begin position="146"/>
        <end position="165"/>
    </location>
</feature>
<keyword evidence="2 6" id="KW-0812">Transmembrane</keyword>
<reference evidence="8" key="1">
    <citation type="submission" date="2023-07" db="EMBL/GenBank/DDBJ databases">
        <title>Genome sequencing of Purple Non-Sulfur Bacteria from various extreme environments.</title>
        <authorList>
            <person name="Mayer M."/>
        </authorList>
    </citation>
    <scope>NUCLEOTIDE SEQUENCE [LARGE SCALE GENOMIC DNA]</scope>
    <source>
        <strain evidence="8">DSM 17935</strain>
    </source>
</reference>
<dbReference type="Pfam" id="PF05128">
    <property type="entry name" value="DUF697"/>
    <property type="match status" value="1"/>
</dbReference>
<feature type="region of interest" description="Disordered" evidence="5">
    <location>
        <begin position="1"/>
        <end position="67"/>
    </location>
</feature>
<organism evidence="7 8">
    <name type="scientific">Rhodobium gokarnense</name>
    <dbReference type="NCBI Taxonomy" id="364296"/>
    <lineage>
        <taxon>Bacteria</taxon>
        <taxon>Pseudomonadati</taxon>
        <taxon>Pseudomonadota</taxon>
        <taxon>Alphaproteobacteria</taxon>
        <taxon>Hyphomicrobiales</taxon>
        <taxon>Rhodobiaceae</taxon>
        <taxon>Rhodobium</taxon>
    </lineage>
</organism>
<feature type="compositionally biased region" description="Low complexity" evidence="5">
    <location>
        <begin position="32"/>
        <end position="45"/>
    </location>
</feature>
<sequence>MTKRLPKTSTRTLDDLRDAASAALADEKRAPEPAAAKASATPDSTEAMPDGKAGALPEPVAPSRPAAPSLPAVAAAVPAPSGLPTRAAFREASARLIIERHANFGAVAGLVPVPVVDLAAIAAIVERMLRKLSRLYGRPIDTDRSRRLATAMLTGMAAPGIASFTTNGLLKMTPGPHVLGVALTSVSAVVLVRIVGEVYLEELQGEAA</sequence>
<comment type="subcellular location">
    <subcellularLocation>
        <location evidence="1">Membrane</location>
        <topology evidence="1">Multi-pass membrane protein</topology>
    </subcellularLocation>
</comment>
<comment type="caution">
    <text evidence="7">The sequence shown here is derived from an EMBL/GenBank/DDBJ whole genome shotgun (WGS) entry which is preliminary data.</text>
</comment>
<dbReference type="InterPro" id="IPR021147">
    <property type="entry name" value="DUF697"/>
</dbReference>
<evidence type="ECO:0000313" key="8">
    <source>
        <dbReference type="Proteomes" id="UP001209755"/>
    </source>
</evidence>
<keyword evidence="4 6" id="KW-0472">Membrane</keyword>
<evidence type="ECO:0000313" key="7">
    <source>
        <dbReference type="EMBL" id="MCW2306584.1"/>
    </source>
</evidence>
<keyword evidence="8" id="KW-1185">Reference proteome</keyword>
<evidence type="ECO:0000256" key="5">
    <source>
        <dbReference type="SAM" id="MobiDB-lite"/>
    </source>
</evidence>
<evidence type="ECO:0000256" key="4">
    <source>
        <dbReference type="ARBA" id="ARBA00023136"/>
    </source>
</evidence>
<dbReference type="Proteomes" id="UP001209755">
    <property type="component" value="Unassembled WGS sequence"/>
</dbReference>
<dbReference type="RefSeq" id="WP_264600248.1">
    <property type="nucleotide sequence ID" value="NZ_JAOQNS010000002.1"/>
</dbReference>
<keyword evidence="3 6" id="KW-1133">Transmembrane helix</keyword>
<proteinExistence type="predicted"/>
<evidence type="ECO:0000256" key="6">
    <source>
        <dbReference type="SAM" id="Phobius"/>
    </source>
</evidence>
<evidence type="ECO:0000256" key="1">
    <source>
        <dbReference type="ARBA" id="ARBA00004141"/>
    </source>
</evidence>
<dbReference type="EMBL" id="JAOQNS010000002">
    <property type="protein sequence ID" value="MCW2306584.1"/>
    <property type="molecule type" value="Genomic_DNA"/>
</dbReference>
<accession>A0ABT3H8C0</accession>